<dbReference type="PROSITE" id="PS50088">
    <property type="entry name" value="ANK_REPEAT"/>
    <property type="match status" value="3"/>
</dbReference>
<dbReference type="PROSITE" id="PS50297">
    <property type="entry name" value="ANK_REP_REGION"/>
    <property type="match status" value="3"/>
</dbReference>
<reference evidence="5" key="1">
    <citation type="submission" date="2022-03" db="EMBL/GenBank/DDBJ databases">
        <authorList>
            <person name="Martin C."/>
        </authorList>
    </citation>
    <scope>NUCLEOTIDE SEQUENCE</scope>
</reference>
<evidence type="ECO:0000313" key="6">
    <source>
        <dbReference type="Proteomes" id="UP000749559"/>
    </source>
</evidence>
<feature type="region of interest" description="Disordered" evidence="4">
    <location>
        <begin position="286"/>
        <end position="352"/>
    </location>
</feature>
<evidence type="ECO:0000313" key="5">
    <source>
        <dbReference type="EMBL" id="CAH1784876.1"/>
    </source>
</evidence>
<dbReference type="Gene3D" id="1.25.40.20">
    <property type="entry name" value="Ankyrin repeat-containing domain"/>
    <property type="match status" value="3"/>
</dbReference>
<dbReference type="OrthoDB" id="2157354at2759"/>
<feature type="repeat" description="ANK" evidence="3">
    <location>
        <begin position="190"/>
        <end position="225"/>
    </location>
</feature>
<dbReference type="InterPro" id="IPR002110">
    <property type="entry name" value="Ankyrin_rpt"/>
</dbReference>
<dbReference type="AlphaFoldDB" id="A0A8S4NT08"/>
<feature type="repeat" description="ANK" evidence="3">
    <location>
        <begin position="415"/>
        <end position="447"/>
    </location>
</feature>
<dbReference type="Proteomes" id="UP000749559">
    <property type="component" value="Unassembled WGS sequence"/>
</dbReference>
<evidence type="ECO:0000256" key="4">
    <source>
        <dbReference type="SAM" id="MobiDB-lite"/>
    </source>
</evidence>
<evidence type="ECO:0000256" key="2">
    <source>
        <dbReference type="ARBA" id="ARBA00023043"/>
    </source>
</evidence>
<comment type="caution">
    <text evidence="5">The sequence shown here is derived from an EMBL/GenBank/DDBJ whole genome shotgun (WGS) entry which is preliminary data.</text>
</comment>
<evidence type="ECO:0000256" key="1">
    <source>
        <dbReference type="ARBA" id="ARBA00022737"/>
    </source>
</evidence>
<gene>
    <name evidence="5" type="ORF">OFUS_LOCUS11002</name>
</gene>
<dbReference type="SUPFAM" id="SSF48403">
    <property type="entry name" value="Ankyrin repeat"/>
    <property type="match status" value="2"/>
</dbReference>
<sequence>MEPVSDTSLHETCFYGSEREIISLLDAGEDVNRYNEDGFTPLHIAVQRPDHLACSVTNLLVGRGADVNAITLGEGETCLHLLARLIETRQAADVALTLLLLKADSSLRDRKLRTAYDYAISKDKGALADIICPDVRANSRPDTADLEDMKKNASAANLGDKLTRAVITGNKEDTNAYIQSGANPDFINENGAGAIHYAVTHCPTDRIDFITILLEGGADVNLRDHEDDTALNLAIKMHKSRPMEETEAIVNKLLHLGANKAIKDIDGRDAADVAKQRKLLNILELLSPPTSPVRQESPVKTETPNPPKTPAKTKTPSPPKTPAKTKTPSPPETPVKHKTPIPPTPAPKTPVLEDTIDEIENVRPWGKDPNIRNDEGRCPIHEILEDKSFNEDKIISLLPLLIEDGADVDATVTTSGDTALHMATSRGMVNVVRKLLDLGANESIENKLVKMPYDVSIDNGFDEIAEVLKNRMVVRGKWQKATKKAKNCVIL</sequence>
<dbReference type="Pfam" id="PF12796">
    <property type="entry name" value="Ank_2"/>
    <property type="match status" value="2"/>
</dbReference>
<dbReference type="SMART" id="SM00248">
    <property type="entry name" value="ANK"/>
    <property type="match status" value="6"/>
</dbReference>
<feature type="repeat" description="ANK" evidence="3">
    <location>
        <begin position="37"/>
        <end position="72"/>
    </location>
</feature>
<proteinExistence type="predicted"/>
<evidence type="ECO:0000256" key="3">
    <source>
        <dbReference type="PROSITE-ProRule" id="PRU00023"/>
    </source>
</evidence>
<dbReference type="InterPro" id="IPR036770">
    <property type="entry name" value="Ankyrin_rpt-contain_sf"/>
</dbReference>
<organism evidence="5 6">
    <name type="scientific">Owenia fusiformis</name>
    <name type="common">Polychaete worm</name>
    <dbReference type="NCBI Taxonomy" id="6347"/>
    <lineage>
        <taxon>Eukaryota</taxon>
        <taxon>Metazoa</taxon>
        <taxon>Spiralia</taxon>
        <taxon>Lophotrochozoa</taxon>
        <taxon>Annelida</taxon>
        <taxon>Polychaeta</taxon>
        <taxon>Sedentaria</taxon>
        <taxon>Canalipalpata</taxon>
        <taxon>Sabellida</taxon>
        <taxon>Oweniida</taxon>
        <taxon>Oweniidae</taxon>
        <taxon>Owenia</taxon>
    </lineage>
</organism>
<dbReference type="PANTHER" id="PTHR24198">
    <property type="entry name" value="ANKYRIN REPEAT AND PROTEIN KINASE DOMAIN-CONTAINING PROTEIN"/>
    <property type="match status" value="1"/>
</dbReference>
<keyword evidence="2 3" id="KW-0040">ANK repeat</keyword>
<dbReference type="Pfam" id="PF00023">
    <property type="entry name" value="Ank"/>
    <property type="match status" value="1"/>
</dbReference>
<name>A0A8S4NT08_OWEFU</name>
<protein>
    <submittedName>
        <fullName evidence="5">Uncharacterized protein</fullName>
    </submittedName>
</protein>
<accession>A0A8S4NT08</accession>
<keyword evidence="6" id="KW-1185">Reference proteome</keyword>
<keyword evidence="1" id="KW-0677">Repeat</keyword>
<dbReference type="PANTHER" id="PTHR24198:SF165">
    <property type="entry name" value="ANKYRIN REPEAT-CONTAINING PROTEIN-RELATED"/>
    <property type="match status" value="1"/>
</dbReference>
<dbReference type="EMBL" id="CAIIXF020000005">
    <property type="protein sequence ID" value="CAH1784876.1"/>
    <property type="molecule type" value="Genomic_DNA"/>
</dbReference>